<protein>
    <submittedName>
        <fullName evidence="3">Uncharacterized protein</fullName>
    </submittedName>
</protein>
<name>A0A0C3BPK0_SERVB</name>
<evidence type="ECO:0000256" key="2">
    <source>
        <dbReference type="SAM" id="Phobius"/>
    </source>
</evidence>
<feature type="transmembrane region" description="Helical" evidence="2">
    <location>
        <begin position="52"/>
        <end position="71"/>
    </location>
</feature>
<evidence type="ECO:0000256" key="1">
    <source>
        <dbReference type="SAM" id="MobiDB-lite"/>
    </source>
</evidence>
<organism evidence="3 4">
    <name type="scientific">Serendipita vermifera MAFF 305830</name>
    <dbReference type="NCBI Taxonomy" id="933852"/>
    <lineage>
        <taxon>Eukaryota</taxon>
        <taxon>Fungi</taxon>
        <taxon>Dikarya</taxon>
        <taxon>Basidiomycota</taxon>
        <taxon>Agaricomycotina</taxon>
        <taxon>Agaricomycetes</taxon>
        <taxon>Sebacinales</taxon>
        <taxon>Serendipitaceae</taxon>
        <taxon>Serendipita</taxon>
    </lineage>
</organism>
<feature type="transmembrane region" description="Helical" evidence="2">
    <location>
        <begin position="12"/>
        <end position="40"/>
    </location>
</feature>
<reference evidence="4" key="2">
    <citation type="submission" date="2015-01" db="EMBL/GenBank/DDBJ databases">
        <title>Evolutionary Origins and Diversification of the Mycorrhizal Mutualists.</title>
        <authorList>
            <consortium name="DOE Joint Genome Institute"/>
            <consortium name="Mycorrhizal Genomics Consortium"/>
            <person name="Kohler A."/>
            <person name="Kuo A."/>
            <person name="Nagy L.G."/>
            <person name="Floudas D."/>
            <person name="Copeland A."/>
            <person name="Barry K.W."/>
            <person name="Cichocki N."/>
            <person name="Veneault-Fourrey C."/>
            <person name="LaButti K."/>
            <person name="Lindquist E.A."/>
            <person name="Lipzen A."/>
            <person name="Lundell T."/>
            <person name="Morin E."/>
            <person name="Murat C."/>
            <person name="Riley R."/>
            <person name="Ohm R."/>
            <person name="Sun H."/>
            <person name="Tunlid A."/>
            <person name="Henrissat B."/>
            <person name="Grigoriev I.V."/>
            <person name="Hibbett D.S."/>
            <person name="Martin F."/>
        </authorList>
    </citation>
    <scope>NUCLEOTIDE SEQUENCE [LARGE SCALE GENOMIC DNA]</scope>
    <source>
        <strain evidence="4">MAFF 305830</strain>
    </source>
</reference>
<sequence>MDFIDALDPSSLTLLHAGIAFVLSPFVSPTYNLPVFLYGLWAVQVTETYEPLRVFAGFVGTSLLLDVIWLFNNDPATLVKIILILTWLFKILTFLSIMVSLRHRGDRFGASLPTAGEFNNRAQTVWNMPTPGGLGAYSAVGGDSGAEHPAKPLPNAPSPAPAAPTMPHVAPSQSTHQHQAQPGHVHTTAAGGPPAGTFTL</sequence>
<keyword evidence="2" id="KW-0472">Membrane</keyword>
<evidence type="ECO:0000313" key="4">
    <source>
        <dbReference type="Proteomes" id="UP000054097"/>
    </source>
</evidence>
<accession>A0A0C3BPK0</accession>
<dbReference type="Proteomes" id="UP000054097">
    <property type="component" value="Unassembled WGS sequence"/>
</dbReference>
<keyword evidence="4" id="KW-1185">Reference proteome</keyword>
<keyword evidence="2" id="KW-1133">Transmembrane helix</keyword>
<feature type="compositionally biased region" description="Pro residues" evidence="1">
    <location>
        <begin position="151"/>
        <end position="164"/>
    </location>
</feature>
<dbReference type="EMBL" id="KN824277">
    <property type="protein sequence ID" value="KIM34019.1"/>
    <property type="molecule type" value="Genomic_DNA"/>
</dbReference>
<dbReference type="AlphaFoldDB" id="A0A0C3BPK0"/>
<dbReference type="HOGENOM" id="CLU_1547679_0_0_1"/>
<dbReference type="OrthoDB" id="2500246at2759"/>
<feature type="compositionally biased region" description="Polar residues" evidence="1">
    <location>
        <begin position="171"/>
        <end position="180"/>
    </location>
</feature>
<gene>
    <name evidence="3" type="ORF">M408DRAFT_89504</name>
</gene>
<evidence type="ECO:0000313" key="3">
    <source>
        <dbReference type="EMBL" id="KIM34019.1"/>
    </source>
</evidence>
<reference evidence="3 4" key="1">
    <citation type="submission" date="2014-04" db="EMBL/GenBank/DDBJ databases">
        <authorList>
            <consortium name="DOE Joint Genome Institute"/>
            <person name="Kuo A."/>
            <person name="Zuccaro A."/>
            <person name="Kohler A."/>
            <person name="Nagy L.G."/>
            <person name="Floudas D."/>
            <person name="Copeland A."/>
            <person name="Barry K.W."/>
            <person name="Cichocki N."/>
            <person name="Veneault-Fourrey C."/>
            <person name="LaButti K."/>
            <person name="Lindquist E.A."/>
            <person name="Lipzen A."/>
            <person name="Lundell T."/>
            <person name="Morin E."/>
            <person name="Murat C."/>
            <person name="Sun H."/>
            <person name="Tunlid A."/>
            <person name="Henrissat B."/>
            <person name="Grigoriev I.V."/>
            <person name="Hibbett D.S."/>
            <person name="Martin F."/>
            <person name="Nordberg H.P."/>
            <person name="Cantor M.N."/>
            <person name="Hua S.X."/>
        </authorList>
    </citation>
    <scope>NUCLEOTIDE SEQUENCE [LARGE SCALE GENOMIC DNA]</scope>
    <source>
        <strain evidence="3 4">MAFF 305830</strain>
    </source>
</reference>
<feature type="region of interest" description="Disordered" evidence="1">
    <location>
        <begin position="137"/>
        <end position="200"/>
    </location>
</feature>
<proteinExistence type="predicted"/>
<feature type="transmembrane region" description="Helical" evidence="2">
    <location>
        <begin position="77"/>
        <end position="101"/>
    </location>
</feature>
<keyword evidence="2" id="KW-0812">Transmembrane</keyword>